<dbReference type="OrthoDB" id="9977625at2759"/>
<evidence type="ECO:0000256" key="1">
    <source>
        <dbReference type="ARBA" id="ARBA00008535"/>
    </source>
</evidence>
<dbReference type="Proteomes" id="UP000663832">
    <property type="component" value="Unassembled WGS sequence"/>
</dbReference>
<dbReference type="InterPro" id="IPR027417">
    <property type="entry name" value="P-loop_NTPase"/>
</dbReference>
<dbReference type="AlphaFoldDB" id="A0A815JGC2"/>
<evidence type="ECO:0000259" key="3">
    <source>
        <dbReference type="Pfam" id="PF04548"/>
    </source>
</evidence>
<evidence type="ECO:0000313" key="5">
    <source>
        <dbReference type="Proteomes" id="UP000663832"/>
    </source>
</evidence>
<organism evidence="4 5">
    <name type="scientific">Adineta steineri</name>
    <dbReference type="NCBI Taxonomy" id="433720"/>
    <lineage>
        <taxon>Eukaryota</taxon>
        <taxon>Metazoa</taxon>
        <taxon>Spiralia</taxon>
        <taxon>Gnathifera</taxon>
        <taxon>Rotifera</taxon>
        <taxon>Eurotatoria</taxon>
        <taxon>Bdelloidea</taxon>
        <taxon>Adinetida</taxon>
        <taxon>Adinetidae</taxon>
        <taxon>Adineta</taxon>
    </lineage>
</organism>
<evidence type="ECO:0000313" key="4">
    <source>
        <dbReference type="EMBL" id="CAF1381683.1"/>
    </source>
</evidence>
<dbReference type="GO" id="GO:0005525">
    <property type="term" value="F:GTP binding"/>
    <property type="evidence" value="ECO:0007669"/>
    <property type="project" value="InterPro"/>
</dbReference>
<keyword evidence="5" id="KW-1185">Reference proteome</keyword>
<protein>
    <recommendedName>
        <fullName evidence="3">AIG1-type G domain-containing protein</fullName>
    </recommendedName>
</protein>
<dbReference type="InterPro" id="IPR006703">
    <property type="entry name" value="G_AIG1"/>
</dbReference>
<dbReference type="SUPFAM" id="SSF52540">
    <property type="entry name" value="P-loop containing nucleoside triphosphate hydrolases"/>
    <property type="match status" value="1"/>
</dbReference>
<dbReference type="Pfam" id="PF04548">
    <property type="entry name" value="AIG1"/>
    <property type="match status" value="1"/>
</dbReference>
<comment type="caution">
    <text evidence="4">The sequence shown here is derived from an EMBL/GenBank/DDBJ whole genome shotgun (WGS) entry which is preliminary data.</text>
</comment>
<dbReference type="Gene3D" id="3.40.50.300">
    <property type="entry name" value="P-loop containing nucleotide triphosphate hydrolases"/>
    <property type="match status" value="1"/>
</dbReference>
<keyword evidence="2" id="KW-0547">Nucleotide-binding</keyword>
<feature type="domain" description="AIG1-type G" evidence="3">
    <location>
        <begin position="124"/>
        <end position="294"/>
    </location>
</feature>
<evidence type="ECO:0000256" key="2">
    <source>
        <dbReference type="ARBA" id="ARBA00022741"/>
    </source>
</evidence>
<accession>A0A815JGC2</accession>
<name>A0A815JGC2_9BILA</name>
<gene>
    <name evidence="4" type="ORF">QVE165_LOCUS35696</name>
</gene>
<proteinExistence type="inferred from homology"/>
<dbReference type="EMBL" id="CAJNOM010000349">
    <property type="protein sequence ID" value="CAF1381683.1"/>
    <property type="molecule type" value="Genomic_DNA"/>
</dbReference>
<reference evidence="4" key="1">
    <citation type="submission" date="2021-02" db="EMBL/GenBank/DDBJ databases">
        <authorList>
            <person name="Nowell W R."/>
        </authorList>
    </citation>
    <scope>NUCLEOTIDE SEQUENCE</scope>
</reference>
<comment type="similarity">
    <text evidence="1">Belongs to the TRAFAC class TrmE-Era-EngA-EngB-Septin-like GTPase superfamily. AIG1/Toc34/Toc159-like paraseptin GTPase family. IAN subfamily.</text>
</comment>
<sequence length="354" mass="42203">MQRSYRAAFMHNIKQTDRKIQHSLCPTGLYSWCSYQKDKYVQLKERTDLMKGLQRIDLTELYLKMAKYISACSYFINDQSESENWMYNDDGDDKMINFNKIMDEVQEWSDRNNKYEIRYTLTHNLLLMGKTRTGKTTIAKVIENPCYIPPDAKLYSETKQVTIHPVATTLNNNNIIYCFNIIDTPGLFDKVKYENRSLTNNKIKKSIEKCMEEDITNIHLFAFVINLQSNLDRDDIDSMIYVKNNYSFLHKYICLIVTHSEETNQQQRQNKIDEFFQSDQIIKHNLKDFFGERIFFMGSLRSQLILYPNKQSIRQQIKNVHQMREIFIEYIQNLDPNDYFNIHHIKNSNICTIL</sequence>
<dbReference type="CDD" id="cd00882">
    <property type="entry name" value="Ras_like_GTPase"/>
    <property type="match status" value="1"/>
</dbReference>